<keyword evidence="5 10" id="KW-0378">Hydrolase</keyword>
<feature type="compositionally biased region" description="Polar residues" evidence="11">
    <location>
        <begin position="337"/>
        <end position="354"/>
    </location>
</feature>
<evidence type="ECO:0000313" key="13">
    <source>
        <dbReference type="EMBL" id="KAF0539368.1"/>
    </source>
</evidence>
<keyword evidence="2" id="KW-0813">Transport</keyword>
<protein>
    <recommendedName>
        <fullName evidence="10">Cysteine protease</fullName>
        <ecNumber evidence="10">3.4.22.-</ecNumber>
    </recommendedName>
</protein>
<accession>A0A8H4AWF2</accession>
<comment type="caution">
    <text evidence="13">The sequence shown here is derived from an EMBL/GenBank/DDBJ whole genome shotgun (WGS) entry which is preliminary data.</text>
</comment>
<comment type="function">
    <text evidence="10">Required for selective autophagic degradation of the nucleus (nucleophagy) as well as for mitophagy which contributes to regulate mitochondrial quantity and quality by eliminating the mitochondria to a basal level to fulfill cellular energy requirements and preventing excess ROS production.</text>
</comment>
<evidence type="ECO:0000256" key="9">
    <source>
        <dbReference type="ARBA" id="ARBA00029362"/>
    </source>
</evidence>
<feature type="region of interest" description="Disordered" evidence="11">
    <location>
        <begin position="337"/>
        <end position="357"/>
    </location>
</feature>
<dbReference type="GO" id="GO:0005634">
    <property type="term" value="C:nucleus"/>
    <property type="evidence" value="ECO:0007669"/>
    <property type="project" value="UniProtKB-SubCell"/>
</dbReference>
<dbReference type="GO" id="GO:0035973">
    <property type="term" value="P:aggrephagy"/>
    <property type="evidence" value="ECO:0007669"/>
    <property type="project" value="TreeGrafter"/>
</dbReference>
<organism evidence="13 14">
    <name type="scientific">Gigaspora margarita</name>
    <dbReference type="NCBI Taxonomy" id="4874"/>
    <lineage>
        <taxon>Eukaryota</taxon>
        <taxon>Fungi</taxon>
        <taxon>Fungi incertae sedis</taxon>
        <taxon>Mucoromycota</taxon>
        <taxon>Glomeromycotina</taxon>
        <taxon>Glomeromycetes</taxon>
        <taxon>Diversisporales</taxon>
        <taxon>Gigasporaceae</taxon>
        <taxon>Gigaspora</taxon>
    </lineage>
</organism>
<feature type="region of interest" description="Disordered" evidence="11">
    <location>
        <begin position="44"/>
        <end position="67"/>
    </location>
</feature>
<feature type="compositionally biased region" description="Low complexity" evidence="11">
    <location>
        <begin position="44"/>
        <end position="54"/>
    </location>
</feature>
<evidence type="ECO:0000256" key="8">
    <source>
        <dbReference type="ARBA" id="ARBA00023006"/>
    </source>
</evidence>
<comment type="similarity">
    <text evidence="1 10">Belongs to the peptidase C54 family.</text>
</comment>
<evidence type="ECO:0000313" key="14">
    <source>
        <dbReference type="Proteomes" id="UP000439903"/>
    </source>
</evidence>
<gene>
    <name evidence="13" type="ORF">F8M41_007150</name>
</gene>
<dbReference type="GO" id="GO:0000423">
    <property type="term" value="P:mitophagy"/>
    <property type="evidence" value="ECO:0007669"/>
    <property type="project" value="TreeGrafter"/>
</dbReference>
<keyword evidence="3 10" id="KW-0963">Cytoplasm</keyword>
<evidence type="ECO:0000256" key="5">
    <source>
        <dbReference type="ARBA" id="ARBA00022801"/>
    </source>
</evidence>
<dbReference type="Pfam" id="PF03416">
    <property type="entry name" value="Peptidase_C54"/>
    <property type="match status" value="1"/>
</dbReference>
<dbReference type="GO" id="GO:0005737">
    <property type="term" value="C:cytoplasm"/>
    <property type="evidence" value="ECO:0007669"/>
    <property type="project" value="UniProtKB-SubCell"/>
</dbReference>
<feature type="compositionally biased region" description="Polar residues" evidence="11">
    <location>
        <begin position="248"/>
        <end position="263"/>
    </location>
</feature>
<evidence type="ECO:0000259" key="12">
    <source>
        <dbReference type="Pfam" id="PF03416"/>
    </source>
</evidence>
<feature type="region of interest" description="Disordered" evidence="11">
    <location>
        <begin position="158"/>
        <end position="185"/>
    </location>
</feature>
<dbReference type="InterPro" id="IPR046792">
    <property type="entry name" value="Peptidase_C54_cat"/>
</dbReference>
<keyword evidence="8" id="KW-0072">Autophagy</keyword>
<feature type="compositionally biased region" description="Basic and acidic residues" evidence="11">
    <location>
        <begin position="167"/>
        <end position="178"/>
    </location>
</feature>
<proteinExistence type="inferred from homology"/>
<evidence type="ECO:0000256" key="11">
    <source>
        <dbReference type="SAM" id="MobiDB-lite"/>
    </source>
</evidence>
<dbReference type="InterPro" id="IPR038765">
    <property type="entry name" value="Papain-like_cys_pep_sf"/>
</dbReference>
<evidence type="ECO:0000256" key="2">
    <source>
        <dbReference type="ARBA" id="ARBA00022448"/>
    </source>
</evidence>
<dbReference type="OrthoDB" id="2960936at2759"/>
<dbReference type="EMBL" id="WTPW01000172">
    <property type="protein sequence ID" value="KAF0539368.1"/>
    <property type="molecule type" value="Genomic_DNA"/>
</dbReference>
<sequence>MSQPIQPIVKIFTPPSSPPTMTGQEEWDSVDDFSVDSLRAEVSSTSTVQSTFTPSSPPEEINGEELPSDCDVPKNSSTELLQKMGHWFYNTRLVQYMKSDERSRVKQIYSTNSIWMLGIEYKFPEDCGSVNLPKLDNEKARSSRASSFLNLVFGSSEEDNDYDDTSTQDRHQNDDSIQSHKLGKSRSFSQAAYNVDGQHLAIPHSKVTPRIAPNSSLTGPNIVIQRLRSLSFSQKSPPPETKSFPDSLRSNTENRVNSGSSNPVYHRQGGRRLNSFSFNKKSDSLDISQMDSKSSSIIQTDNSMISPPNTPNNQLQAPNPKRSSIIAPNFLRNFSNSNQGVEPSNSTTQGVISSKSKKPRRMTFAGIFSGKEKNKLGNSSRKLYPHVELEGDLDSKFSGNESRLKYESLENIDNSRNQIPEVLYTEDVIYSSGESDGGDFNSRIEEVEPEALSGDNVSVETVTRESVSHKDIKYFDLNNNNVKGASDDNMRSRQDDLQANTDVLHKRKISDAGSVRSTSSFQSISTPTSLYKPDSLGSLSPNQKKLMDFYLDFQSRIFCCYRKDFLPIEPAFHTTDTGWGCMHRTGQSLLAQGFLWSLLGRDWRLHNDQKESDKFIYRKILRWFMDGPEPEQYYSIHNIARTGIALDKKIGDWFGPATVAHVLKRLSLNHKECPLTIHIPADNTIYRTEVIDLFNEQKERKPILILLSVRLGTDRFNPCYFGNLKTLFTFPQFLGIAGGRPRKSLYFVAVQDDELLYLDPHFVRPAINLNRTTEFPIEDYHSTIVRTMDISEMDPSMLLGFLCQRPQDFDDLCERAEQTMNLQFPIFTMLNISPVRETWLSTKSVSEMPNTLVDAEVFHDDSVDDLKEIIMDEDDAIVGEENYELL</sequence>
<dbReference type="AlphaFoldDB" id="A0A8H4AWF2"/>
<dbReference type="GO" id="GO:0000045">
    <property type="term" value="P:autophagosome assembly"/>
    <property type="evidence" value="ECO:0007669"/>
    <property type="project" value="TreeGrafter"/>
</dbReference>
<evidence type="ECO:0000256" key="4">
    <source>
        <dbReference type="ARBA" id="ARBA00022670"/>
    </source>
</evidence>
<feature type="compositionally biased region" description="Polar residues" evidence="11">
    <location>
        <begin position="274"/>
        <end position="317"/>
    </location>
</feature>
<evidence type="ECO:0000256" key="7">
    <source>
        <dbReference type="ARBA" id="ARBA00022927"/>
    </source>
</evidence>
<feature type="domain" description="Peptidase C54 catalytic" evidence="12">
    <location>
        <begin position="548"/>
        <end position="815"/>
    </location>
</feature>
<keyword evidence="4 10" id="KW-0645">Protease</keyword>
<dbReference type="GO" id="GO:0016485">
    <property type="term" value="P:protein processing"/>
    <property type="evidence" value="ECO:0007669"/>
    <property type="project" value="TreeGrafter"/>
</dbReference>
<keyword evidence="6" id="KW-0788">Thiol protease</keyword>
<evidence type="ECO:0000256" key="10">
    <source>
        <dbReference type="RuleBase" id="RU363115"/>
    </source>
</evidence>
<keyword evidence="7" id="KW-0653">Protein transport</keyword>
<dbReference type="GO" id="GO:0019786">
    <property type="term" value="F:protein-phosphatidylethanolamide deconjugating activity"/>
    <property type="evidence" value="ECO:0007669"/>
    <property type="project" value="InterPro"/>
</dbReference>
<dbReference type="PANTHER" id="PTHR22624">
    <property type="entry name" value="CYSTEINE PROTEASE ATG4"/>
    <property type="match status" value="1"/>
</dbReference>
<dbReference type="InterPro" id="IPR005078">
    <property type="entry name" value="Peptidase_C54"/>
</dbReference>
<dbReference type="PANTHER" id="PTHR22624:SF49">
    <property type="entry name" value="CYSTEINE PROTEASE"/>
    <property type="match status" value="1"/>
</dbReference>
<evidence type="ECO:0000256" key="3">
    <source>
        <dbReference type="ARBA" id="ARBA00022490"/>
    </source>
</evidence>
<evidence type="ECO:0000256" key="1">
    <source>
        <dbReference type="ARBA" id="ARBA00010958"/>
    </source>
</evidence>
<feature type="region of interest" description="Disordered" evidence="11">
    <location>
        <begin position="1"/>
        <end position="23"/>
    </location>
</feature>
<dbReference type="GO" id="GO:0034727">
    <property type="term" value="P:piecemeal microautophagy of the nucleus"/>
    <property type="evidence" value="ECO:0007669"/>
    <property type="project" value="TreeGrafter"/>
</dbReference>
<dbReference type="SUPFAM" id="SSF54001">
    <property type="entry name" value="Cysteine proteinases"/>
    <property type="match status" value="1"/>
</dbReference>
<evidence type="ECO:0000256" key="6">
    <source>
        <dbReference type="ARBA" id="ARBA00022807"/>
    </source>
</evidence>
<comment type="subcellular location">
    <subcellularLocation>
        <location evidence="10">Nucleus</location>
    </subcellularLocation>
    <subcellularLocation>
        <location evidence="10">Cytoplasm</location>
    </subcellularLocation>
</comment>
<comment type="catalytic activity">
    <reaction evidence="9">
        <text>[protein]-C-terminal L-amino acid-glycyl-phosphatidylethanolamide + H2O = [protein]-C-terminal L-amino acid-glycine + a 1,2-diacyl-sn-glycero-3-phosphoethanolamine</text>
        <dbReference type="Rhea" id="RHEA:67548"/>
        <dbReference type="Rhea" id="RHEA-COMP:17323"/>
        <dbReference type="Rhea" id="RHEA-COMP:17324"/>
        <dbReference type="ChEBI" id="CHEBI:15377"/>
        <dbReference type="ChEBI" id="CHEBI:64612"/>
        <dbReference type="ChEBI" id="CHEBI:172940"/>
        <dbReference type="ChEBI" id="CHEBI:172941"/>
    </reaction>
    <physiologicalReaction direction="left-to-right" evidence="9">
        <dbReference type="Rhea" id="RHEA:67549"/>
    </physiologicalReaction>
</comment>
<name>A0A8H4AWF2_GIGMA</name>
<dbReference type="GO" id="GO:0004197">
    <property type="term" value="F:cysteine-type endopeptidase activity"/>
    <property type="evidence" value="ECO:0007669"/>
    <property type="project" value="TreeGrafter"/>
</dbReference>
<keyword evidence="10" id="KW-0539">Nucleus</keyword>
<dbReference type="EC" id="3.4.22.-" evidence="10"/>
<keyword evidence="14" id="KW-1185">Reference proteome</keyword>
<dbReference type="Proteomes" id="UP000439903">
    <property type="component" value="Unassembled WGS sequence"/>
</dbReference>
<reference evidence="13 14" key="1">
    <citation type="journal article" date="2019" name="Environ. Microbiol.">
        <title>At the nexus of three kingdoms: the genome of the mycorrhizal fungus Gigaspora margarita provides insights into plant, endobacterial and fungal interactions.</title>
        <authorList>
            <person name="Venice F."/>
            <person name="Ghignone S."/>
            <person name="Salvioli di Fossalunga A."/>
            <person name="Amselem J."/>
            <person name="Novero M."/>
            <person name="Xianan X."/>
            <person name="Sedzielewska Toro K."/>
            <person name="Morin E."/>
            <person name="Lipzen A."/>
            <person name="Grigoriev I.V."/>
            <person name="Henrissat B."/>
            <person name="Martin F.M."/>
            <person name="Bonfante P."/>
        </authorList>
    </citation>
    <scope>NUCLEOTIDE SEQUENCE [LARGE SCALE GENOMIC DNA]</scope>
    <source>
        <strain evidence="13 14">BEG34</strain>
    </source>
</reference>
<feature type="region of interest" description="Disordered" evidence="11">
    <location>
        <begin position="230"/>
        <end position="319"/>
    </location>
</feature>
<dbReference type="GO" id="GO:0015031">
    <property type="term" value="P:protein transport"/>
    <property type="evidence" value="ECO:0007669"/>
    <property type="project" value="UniProtKB-KW"/>
</dbReference>